<sequence>MKTLMIMISTLSLTGCATSPFGTAASGGANYAYQKTAAGDCVVTINSARDIAGGTLMIEDDCKVTVSADTAGGAAAMKLISDLVGKIR</sequence>
<feature type="signal peptide" evidence="1">
    <location>
        <begin position="1"/>
        <end position="24"/>
    </location>
</feature>
<dbReference type="PROSITE" id="PS51257">
    <property type="entry name" value="PROKAR_LIPOPROTEIN"/>
    <property type="match status" value="1"/>
</dbReference>
<proteinExistence type="predicted"/>
<organism evidence="2 3">
    <name type="scientific">Sedimenticola selenatireducens</name>
    <dbReference type="NCBI Taxonomy" id="191960"/>
    <lineage>
        <taxon>Bacteria</taxon>
        <taxon>Pseudomonadati</taxon>
        <taxon>Pseudomonadota</taxon>
        <taxon>Gammaproteobacteria</taxon>
        <taxon>Chromatiales</taxon>
        <taxon>Sedimenticolaceae</taxon>
        <taxon>Sedimenticola</taxon>
    </lineage>
</organism>
<evidence type="ECO:0000313" key="3">
    <source>
        <dbReference type="Proteomes" id="UP000316649"/>
    </source>
</evidence>
<dbReference type="AlphaFoldDB" id="A0A557SCJ9"/>
<reference evidence="2 3" key="1">
    <citation type="submission" date="2019-07" db="EMBL/GenBank/DDBJ databases">
        <title>The pathways for chlorine oxyanion respiration interact through the shared metabolite chlorate.</title>
        <authorList>
            <person name="Barnum T.P."/>
            <person name="Cheng Y."/>
            <person name="Hill K.A."/>
            <person name="Lucas L.N."/>
            <person name="Carlson H.K."/>
            <person name="Coates J.D."/>
        </authorList>
    </citation>
    <scope>NUCLEOTIDE SEQUENCE [LARGE SCALE GENOMIC DNA]</scope>
    <source>
        <strain evidence="2 3">BK-1</strain>
    </source>
</reference>
<dbReference type="RefSeq" id="WP_144358721.1">
    <property type="nucleotide sequence ID" value="NZ_VMNH01000009.1"/>
</dbReference>
<evidence type="ECO:0000256" key="1">
    <source>
        <dbReference type="SAM" id="SignalP"/>
    </source>
</evidence>
<evidence type="ECO:0000313" key="2">
    <source>
        <dbReference type="EMBL" id="TVO75148.1"/>
    </source>
</evidence>
<accession>A0A557SCJ9</accession>
<name>A0A557SCJ9_9GAMM</name>
<protein>
    <submittedName>
        <fullName evidence="2">Uncharacterized protein</fullName>
    </submittedName>
</protein>
<dbReference type="EMBL" id="VMNH01000009">
    <property type="protein sequence ID" value="TVO75148.1"/>
    <property type="molecule type" value="Genomic_DNA"/>
</dbReference>
<keyword evidence="3" id="KW-1185">Reference proteome</keyword>
<keyword evidence="1" id="KW-0732">Signal</keyword>
<gene>
    <name evidence="2" type="ORF">FHP88_09040</name>
</gene>
<comment type="caution">
    <text evidence="2">The sequence shown here is derived from an EMBL/GenBank/DDBJ whole genome shotgun (WGS) entry which is preliminary data.</text>
</comment>
<feature type="chain" id="PRO_5021811651" evidence="1">
    <location>
        <begin position="25"/>
        <end position="88"/>
    </location>
</feature>
<dbReference type="Proteomes" id="UP000316649">
    <property type="component" value="Unassembled WGS sequence"/>
</dbReference>